<organism evidence="1">
    <name type="scientific">viral metagenome</name>
    <dbReference type="NCBI Taxonomy" id="1070528"/>
    <lineage>
        <taxon>unclassified sequences</taxon>
        <taxon>metagenomes</taxon>
        <taxon>organismal metagenomes</taxon>
    </lineage>
</organism>
<gene>
    <name evidence="1" type="ORF">MM415A00866_0019</name>
</gene>
<evidence type="ECO:0000313" key="1">
    <source>
        <dbReference type="EMBL" id="QJA79576.1"/>
    </source>
</evidence>
<name>A0A6M3KCH9_9ZZZZ</name>
<sequence>MIESLKLILAKVKALLRGNSENAEAQELIRQILEELKDVNPD</sequence>
<protein>
    <submittedName>
        <fullName evidence="1">Uncharacterized protein</fullName>
    </submittedName>
</protein>
<dbReference type="AlphaFoldDB" id="A0A6M3KCH9"/>
<reference evidence="1" key="1">
    <citation type="submission" date="2020-03" db="EMBL/GenBank/DDBJ databases">
        <title>The deep terrestrial virosphere.</title>
        <authorList>
            <person name="Holmfeldt K."/>
            <person name="Nilsson E."/>
            <person name="Simone D."/>
            <person name="Lopez-Fernandez M."/>
            <person name="Wu X."/>
            <person name="de Brujin I."/>
            <person name="Lundin D."/>
            <person name="Andersson A."/>
            <person name="Bertilsson S."/>
            <person name="Dopson M."/>
        </authorList>
    </citation>
    <scope>NUCLEOTIDE SEQUENCE</scope>
    <source>
        <strain evidence="1">MM415A00866</strain>
    </source>
</reference>
<proteinExistence type="predicted"/>
<accession>A0A6M3KCH9</accession>
<dbReference type="EMBL" id="MT142386">
    <property type="protein sequence ID" value="QJA79576.1"/>
    <property type="molecule type" value="Genomic_DNA"/>
</dbReference>